<feature type="domain" description="FimV N-terminal" evidence="4">
    <location>
        <begin position="23"/>
        <end position="128"/>
    </location>
</feature>
<feature type="region of interest" description="Disordered" evidence="2">
    <location>
        <begin position="606"/>
        <end position="636"/>
    </location>
</feature>
<dbReference type="InterPro" id="IPR020012">
    <property type="entry name" value="LysM_FimV"/>
</dbReference>
<feature type="compositionally biased region" description="Low complexity" evidence="2">
    <location>
        <begin position="156"/>
        <end position="176"/>
    </location>
</feature>
<keyword evidence="1" id="KW-0175">Coiled coil</keyword>
<evidence type="ECO:0000256" key="2">
    <source>
        <dbReference type="SAM" id="MobiDB-lite"/>
    </source>
</evidence>
<feature type="compositionally biased region" description="Polar residues" evidence="2">
    <location>
        <begin position="354"/>
        <end position="364"/>
    </location>
</feature>
<dbReference type="NCBIfam" id="TIGR03505">
    <property type="entry name" value="FimV_core"/>
    <property type="match status" value="1"/>
</dbReference>
<feature type="compositionally biased region" description="Polar residues" evidence="2">
    <location>
        <begin position="276"/>
        <end position="291"/>
    </location>
</feature>
<evidence type="ECO:0000313" key="6">
    <source>
        <dbReference type="Proteomes" id="UP000186878"/>
    </source>
</evidence>
<comment type="caution">
    <text evidence="5">The sequence shown here is derived from an EMBL/GenBank/DDBJ whole genome shotgun (WGS) entry which is preliminary data.</text>
</comment>
<dbReference type="EMBL" id="MSDO01000004">
    <property type="protein sequence ID" value="OLO05384.1"/>
    <property type="molecule type" value="Genomic_DNA"/>
</dbReference>
<feature type="region of interest" description="Disordered" evidence="2">
    <location>
        <begin position="156"/>
        <end position="181"/>
    </location>
</feature>
<keyword evidence="6" id="KW-1185">Reference proteome</keyword>
<feature type="region of interest" description="Disordered" evidence="2">
    <location>
        <begin position="719"/>
        <end position="760"/>
    </location>
</feature>
<evidence type="ECO:0000256" key="3">
    <source>
        <dbReference type="SAM" id="SignalP"/>
    </source>
</evidence>
<evidence type="ECO:0000256" key="1">
    <source>
        <dbReference type="SAM" id="Coils"/>
    </source>
</evidence>
<feature type="compositionally biased region" description="Low complexity" evidence="2">
    <location>
        <begin position="382"/>
        <end position="396"/>
    </location>
</feature>
<keyword evidence="3" id="KW-0732">Signal</keyword>
<dbReference type="AlphaFoldDB" id="A0A1Q8SVC8"/>
<dbReference type="InterPro" id="IPR057840">
    <property type="entry name" value="FimV_N"/>
</dbReference>
<name>A0A1Q8SVC8_9GAMM</name>
<feature type="coiled-coil region" evidence="1">
    <location>
        <begin position="299"/>
        <end position="333"/>
    </location>
</feature>
<gene>
    <name evidence="5" type="ORF">BTW07_05000</name>
</gene>
<feature type="compositionally biased region" description="Polar residues" evidence="2">
    <location>
        <begin position="464"/>
        <end position="473"/>
    </location>
</feature>
<feature type="region of interest" description="Disordered" evidence="2">
    <location>
        <begin position="439"/>
        <end position="473"/>
    </location>
</feature>
<dbReference type="RefSeq" id="WP_075569068.1">
    <property type="nucleotide sequence ID" value="NZ_MSDO01000004.1"/>
</dbReference>
<sequence>MRQWLTLMIGGLCLLLASSTYALGVGDPRQVSSLNRPLHVVLPLTDDSGLEASQVSVTVADDAAYRQAGLTRSALTDTVSATVERQAGGLAVVLDSPRRVREPFLDLVLVVTWPEGQWQRAVSLLFDPVDYASAQPLLSGDRDLTRAYALSNGVTPVPVSHHPSSSPSSSSSSSSPLAWPSRVTVRPGDSLSTLAASLLPQAGMSRQSLMLALFQSNPAAFVDGDIDRLRANVAMDVPTLAAVANISPAEAASRLETLVRKTRDGRPVIDIVGRDPTSTASEAPVSRTSSGEAPAAARLAMLQQRLSDLTAETERQRATIEALRRERDTLQGALAVVDTPSAEADPDRQPGQRDASNGSVSPVVSKTADVAVSVSDAPGSDAPASGVVSQAVAASPDPSPASPPSLWQRLLGHLDWIGGGLLIALLMLWVWQRRRRRAEPDVSETGIPESLDESMSGAVEISPRGTSRQSTPLRRSAVELDVDSVSISQADIYMAYGRHAEARDWLRDQLANRENSQFRLGLLKALGELRDMDALEQALAGFGDDATAEQRREGQALVDDYRARYVEESWQEATGEVASEPHEPVWRGAAQDVDALFEAQVDRPDPAAARFDPDLVSPAPIPRHPSSIQNDVQDHPDPMSALFDDDLTPSVDPSATSLFASCIDYEAPALELDAAENETSASASDSSSLAALVTGTPGSPSAMPVIDFSAFSLEPVAMTPPAEPATGSGPEVVFDTSAQGDGLETPKEGAPPAAARACGTKREVPAAWDVDEVEFQPSHRDNGRP</sequence>
<organism evidence="5 6">
    <name type="scientific">Salinicola socius</name>
    <dbReference type="NCBI Taxonomy" id="404433"/>
    <lineage>
        <taxon>Bacteria</taxon>
        <taxon>Pseudomonadati</taxon>
        <taxon>Pseudomonadota</taxon>
        <taxon>Gammaproteobacteria</taxon>
        <taxon>Oceanospirillales</taxon>
        <taxon>Halomonadaceae</taxon>
        <taxon>Salinicola</taxon>
    </lineage>
</organism>
<feature type="chain" id="PRO_5012886842" description="FimV N-terminal domain-containing protein" evidence="3">
    <location>
        <begin position="23"/>
        <end position="785"/>
    </location>
</feature>
<protein>
    <recommendedName>
        <fullName evidence="4">FimV N-terminal domain-containing protein</fullName>
    </recommendedName>
</protein>
<evidence type="ECO:0000313" key="5">
    <source>
        <dbReference type="EMBL" id="OLO05384.1"/>
    </source>
</evidence>
<accession>A0A1Q8SVC8</accession>
<feature type="region of interest" description="Disordered" evidence="2">
    <location>
        <begin position="334"/>
        <end position="403"/>
    </location>
</feature>
<dbReference type="OrthoDB" id="5298707at2"/>
<evidence type="ECO:0000259" key="4">
    <source>
        <dbReference type="Pfam" id="PF25800"/>
    </source>
</evidence>
<feature type="region of interest" description="Disordered" evidence="2">
    <location>
        <begin position="273"/>
        <end position="294"/>
    </location>
</feature>
<dbReference type="Pfam" id="PF25800">
    <property type="entry name" value="FimV_N"/>
    <property type="match status" value="1"/>
</dbReference>
<dbReference type="Proteomes" id="UP000186878">
    <property type="component" value="Unassembled WGS sequence"/>
</dbReference>
<reference evidence="5 6" key="1">
    <citation type="submission" date="2016-12" db="EMBL/GenBank/DDBJ databases">
        <title>Draft genome sequences of strains Salinicola socius SMB35, Salinicola sp. MH3R3-1 and Chromohalobacter sp. SMB17 from the Verkhnekamsk potash mining region of Russia.</title>
        <authorList>
            <person name="Mavrodi D.V."/>
            <person name="Olsson B.E."/>
            <person name="Korsakova E.S."/>
            <person name="Pyankova A."/>
            <person name="Mavrodi O.V."/>
            <person name="Plotnikova E.G."/>
        </authorList>
    </citation>
    <scope>NUCLEOTIDE SEQUENCE [LARGE SCALE GENOMIC DNA]</scope>
    <source>
        <strain evidence="5 6">SMB35</strain>
    </source>
</reference>
<proteinExistence type="predicted"/>
<dbReference type="STRING" id="404433.BTW07_05000"/>
<feature type="signal peptide" evidence="3">
    <location>
        <begin position="1"/>
        <end position="22"/>
    </location>
</feature>